<evidence type="ECO:0000256" key="12">
    <source>
        <dbReference type="ARBA" id="ARBA00037628"/>
    </source>
</evidence>
<keyword evidence="8 17" id="KW-0326">Glycosidase</keyword>
<dbReference type="AlphaFoldDB" id="A0A6A5X4N9"/>
<comment type="subcellular location">
    <subcellularLocation>
        <location evidence="1">Secreted</location>
    </subcellularLocation>
</comment>
<comment type="function">
    <text evidence="12">Beta-glucanases participate in the metabolism of beta-glucan, the main structural component of the cell wall. Acts on lutean, pustulan and 1,6-oligo-beta-D-glucosides.</text>
</comment>
<dbReference type="GO" id="GO:0009986">
    <property type="term" value="C:cell surface"/>
    <property type="evidence" value="ECO:0007669"/>
    <property type="project" value="TreeGrafter"/>
</dbReference>
<evidence type="ECO:0000256" key="4">
    <source>
        <dbReference type="ARBA" id="ARBA00022729"/>
    </source>
</evidence>
<organism evidence="20 21">
    <name type="scientific">Amniculicola lignicola CBS 123094</name>
    <dbReference type="NCBI Taxonomy" id="1392246"/>
    <lineage>
        <taxon>Eukaryota</taxon>
        <taxon>Fungi</taxon>
        <taxon>Dikarya</taxon>
        <taxon>Ascomycota</taxon>
        <taxon>Pezizomycotina</taxon>
        <taxon>Dothideomycetes</taxon>
        <taxon>Pleosporomycetidae</taxon>
        <taxon>Pleosporales</taxon>
        <taxon>Amniculicolaceae</taxon>
        <taxon>Amniculicola</taxon>
    </lineage>
</organism>
<dbReference type="EC" id="3.2.1.75" evidence="13"/>
<keyword evidence="21" id="KW-1185">Reference proteome</keyword>
<dbReference type="InterPro" id="IPR001547">
    <property type="entry name" value="Glyco_hydro_5"/>
</dbReference>
<dbReference type="InterPro" id="IPR017853">
    <property type="entry name" value="GH"/>
</dbReference>
<evidence type="ECO:0000256" key="3">
    <source>
        <dbReference type="ARBA" id="ARBA00022525"/>
    </source>
</evidence>
<dbReference type="GO" id="GO:0046557">
    <property type="term" value="F:glucan endo-1,6-beta-glucosidase activity"/>
    <property type="evidence" value="ECO:0007669"/>
    <property type="project" value="UniProtKB-EC"/>
</dbReference>
<keyword evidence="3" id="KW-0964">Secreted</keyword>
<proteinExistence type="inferred from homology"/>
<keyword evidence="10" id="KW-0624">Polysaccharide degradation</keyword>
<dbReference type="GO" id="GO:0009251">
    <property type="term" value="P:glucan catabolic process"/>
    <property type="evidence" value="ECO:0007669"/>
    <property type="project" value="TreeGrafter"/>
</dbReference>
<keyword evidence="6" id="KW-0325">Glycoprotein</keyword>
<dbReference type="Gene3D" id="3.20.20.80">
    <property type="entry name" value="Glycosidases"/>
    <property type="match status" value="1"/>
</dbReference>
<keyword evidence="4 18" id="KW-0732">Signal</keyword>
<evidence type="ECO:0000256" key="15">
    <source>
        <dbReference type="ARBA" id="ARBA00042025"/>
    </source>
</evidence>
<evidence type="ECO:0000256" key="13">
    <source>
        <dbReference type="ARBA" id="ARBA00038935"/>
    </source>
</evidence>
<dbReference type="OrthoDB" id="1887033at2759"/>
<sequence length="399" mass="44868">MRLSLLSLLSLATAALAWLPQDRGLFGRYIKRFNSSYTKIRGVNLGSLFIIEPWMASQEWTAMGCGDSKSEFDCVMKLGQDGANAAFKKHWETYITEQDLDTIKAYGLNTIRVPVGYWMVEETVYRDSEHLPQGALPYLDRLVGWAAARNIYVIIDLHGAPGAQEPNQPFTGQFAPEATFFNTYQYNRAYTFLQVMTQRIHTNPAYDTTGMIEVLNEPQRNHGSLISEFYATAYSKIRETESGLGISQDQQLTIQFMDAAWGAGNPNDVLSGKSGIAYDDHRYLKWAPIVHSKTSYISTSCSDSFSNGENVPVIVGEWSLSVDTAIEKNPEFDPSNEANKVWYRQWWAAQVQSYEKGAGWVFWSWNTQLGGDWRWSYKAAVDAGVVPMNPDEARGLAGC</sequence>
<evidence type="ECO:0000313" key="20">
    <source>
        <dbReference type="EMBL" id="KAF2007889.1"/>
    </source>
</evidence>
<evidence type="ECO:0000256" key="2">
    <source>
        <dbReference type="ARBA" id="ARBA00005641"/>
    </source>
</evidence>
<evidence type="ECO:0000256" key="10">
    <source>
        <dbReference type="ARBA" id="ARBA00023326"/>
    </source>
</evidence>
<evidence type="ECO:0000259" key="19">
    <source>
        <dbReference type="Pfam" id="PF00150"/>
    </source>
</evidence>
<dbReference type="Pfam" id="PF00150">
    <property type="entry name" value="Cellulase"/>
    <property type="match status" value="1"/>
</dbReference>
<evidence type="ECO:0000256" key="11">
    <source>
        <dbReference type="ARBA" id="ARBA00036633"/>
    </source>
</evidence>
<gene>
    <name evidence="20" type="ORF">P154DRAFT_550114</name>
</gene>
<evidence type="ECO:0000256" key="14">
    <source>
        <dbReference type="ARBA" id="ARBA00041472"/>
    </source>
</evidence>
<evidence type="ECO:0000256" key="16">
    <source>
        <dbReference type="ARBA" id="ARBA00043257"/>
    </source>
</evidence>
<evidence type="ECO:0000256" key="17">
    <source>
        <dbReference type="RuleBase" id="RU361153"/>
    </source>
</evidence>
<dbReference type="PANTHER" id="PTHR31297">
    <property type="entry name" value="GLUCAN ENDO-1,6-BETA-GLUCOSIDASE B"/>
    <property type="match status" value="1"/>
</dbReference>
<feature type="chain" id="PRO_5025680705" description="glucan endo-1,6-beta-glucosidase" evidence="18">
    <location>
        <begin position="18"/>
        <end position="399"/>
    </location>
</feature>
<evidence type="ECO:0000256" key="18">
    <source>
        <dbReference type="SAM" id="SignalP"/>
    </source>
</evidence>
<evidence type="ECO:0000256" key="6">
    <source>
        <dbReference type="ARBA" id="ARBA00023180"/>
    </source>
</evidence>
<comment type="catalytic activity">
    <reaction evidence="11">
        <text>Random hydrolysis of (1-&gt;6)-linkages in (1-&gt;6)-beta-D-glucans.</text>
        <dbReference type="EC" id="3.2.1.75"/>
    </reaction>
</comment>
<keyword evidence="7" id="KW-0119">Carbohydrate metabolism</keyword>
<dbReference type="InterPro" id="IPR050386">
    <property type="entry name" value="Glycosyl_hydrolase_5"/>
</dbReference>
<dbReference type="Proteomes" id="UP000799779">
    <property type="component" value="Unassembled WGS sequence"/>
</dbReference>
<dbReference type="PANTHER" id="PTHR31297:SF39">
    <property type="entry name" value="GLUCAN ENDO-1,6-BETA-GLUCOSIDASE B"/>
    <property type="match status" value="1"/>
</dbReference>
<keyword evidence="9" id="KW-0961">Cell wall biogenesis/degradation</keyword>
<feature type="domain" description="Glycoside hydrolase family 5" evidence="19">
    <location>
        <begin position="85"/>
        <end position="367"/>
    </location>
</feature>
<feature type="signal peptide" evidence="18">
    <location>
        <begin position="1"/>
        <end position="17"/>
    </location>
</feature>
<keyword evidence="5 17" id="KW-0378">Hydrolase</keyword>
<dbReference type="GO" id="GO:0005576">
    <property type="term" value="C:extracellular region"/>
    <property type="evidence" value="ECO:0007669"/>
    <property type="project" value="UniProtKB-SubCell"/>
</dbReference>
<evidence type="ECO:0000256" key="9">
    <source>
        <dbReference type="ARBA" id="ARBA00023316"/>
    </source>
</evidence>
<dbReference type="GO" id="GO:0004338">
    <property type="term" value="F:glucan exo-1,3-beta-glucosidase activity"/>
    <property type="evidence" value="ECO:0007669"/>
    <property type="project" value="TreeGrafter"/>
</dbReference>
<reference evidence="20" key="1">
    <citation type="journal article" date="2020" name="Stud. Mycol.">
        <title>101 Dothideomycetes genomes: a test case for predicting lifestyles and emergence of pathogens.</title>
        <authorList>
            <person name="Haridas S."/>
            <person name="Albert R."/>
            <person name="Binder M."/>
            <person name="Bloem J."/>
            <person name="Labutti K."/>
            <person name="Salamov A."/>
            <person name="Andreopoulos B."/>
            <person name="Baker S."/>
            <person name="Barry K."/>
            <person name="Bills G."/>
            <person name="Bluhm B."/>
            <person name="Cannon C."/>
            <person name="Castanera R."/>
            <person name="Culley D."/>
            <person name="Daum C."/>
            <person name="Ezra D."/>
            <person name="Gonzalez J."/>
            <person name="Henrissat B."/>
            <person name="Kuo A."/>
            <person name="Liang C."/>
            <person name="Lipzen A."/>
            <person name="Lutzoni F."/>
            <person name="Magnuson J."/>
            <person name="Mondo S."/>
            <person name="Nolan M."/>
            <person name="Ohm R."/>
            <person name="Pangilinan J."/>
            <person name="Park H.-J."/>
            <person name="Ramirez L."/>
            <person name="Alfaro M."/>
            <person name="Sun H."/>
            <person name="Tritt A."/>
            <person name="Yoshinaga Y."/>
            <person name="Zwiers L.-H."/>
            <person name="Turgeon B."/>
            <person name="Goodwin S."/>
            <person name="Spatafora J."/>
            <person name="Crous P."/>
            <person name="Grigoriev I."/>
        </authorList>
    </citation>
    <scope>NUCLEOTIDE SEQUENCE</scope>
    <source>
        <strain evidence="20">CBS 123094</strain>
    </source>
</reference>
<comment type="similarity">
    <text evidence="2 17">Belongs to the glycosyl hydrolase 5 (cellulase A) family.</text>
</comment>
<evidence type="ECO:0000256" key="8">
    <source>
        <dbReference type="ARBA" id="ARBA00023295"/>
    </source>
</evidence>
<protein>
    <recommendedName>
        <fullName evidence="13">glucan endo-1,6-beta-glucosidase</fullName>
        <ecNumber evidence="13">3.2.1.75</ecNumber>
    </recommendedName>
    <alternativeName>
        <fullName evidence="15">Beta-1,6-glucanase B</fullName>
    </alternativeName>
    <alternativeName>
        <fullName evidence="14">Endo-1,6-beta-D-glucanase B</fullName>
    </alternativeName>
    <alternativeName>
        <fullName evidence="16">Endo-1,6-beta-glucanase B</fullName>
    </alternativeName>
</protein>
<dbReference type="SUPFAM" id="SSF51445">
    <property type="entry name" value="(Trans)glycosidases"/>
    <property type="match status" value="1"/>
</dbReference>
<accession>A0A6A5X4N9</accession>
<evidence type="ECO:0000256" key="1">
    <source>
        <dbReference type="ARBA" id="ARBA00004613"/>
    </source>
</evidence>
<evidence type="ECO:0000256" key="5">
    <source>
        <dbReference type="ARBA" id="ARBA00022801"/>
    </source>
</evidence>
<dbReference type="GO" id="GO:0071555">
    <property type="term" value="P:cell wall organization"/>
    <property type="evidence" value="ECO:0007669"/>
    <property type="project" value="UniProtKB-KW"/>
</dbReference>
<dbReference type="EMBL" id="ML977556">
    <property type="protein sequence ID" value="KAF2007889.1"/>
    <property type="molecule type" value="Genomic_DNA"/>
</dbReference>
<evidence type="ECO:0000313" key="21">
    <source>
        <dbReference type="Proteomes" id="UP000799779"/>
    </source>
</evidence>
<evidence type="ECO:0000256" key="7">
    <source>
        <dbReference type="ARBA" id="ARBA00023277"/>
    </source>
</evidence>
<name>A0A6A5X4N9_9PLEO</name>